<dbReference type="AlphaFoldDB" id="A0A6H0WHD7"/>
<organism evidence="2 3">
    <name type="scientific">Bacillus tequilensis</name>
    <dbReference type="NCBI Taxonomy" id="227866"/>
    <lineage>
        <taxon>Bacteria</taxon>
        <taxon>Bacillati</taxon>
        <taxon>Bacillota</taxon>
        <taxon>Bacilli</taxon>
        <taxon>Bacillales</taxon>
        <taxon>Bacillaceae</taxon>
        <taxon>Bacillus</taxon>
    </lineage>
</organism>
<accession>A0A6H0WHD7</accession>
<gene>
    <name evidence="2" type="ORF">G4P54_09165</name>
</gene>
<keyword evidence="1" id="KW-0175">Coiled coil</keyword>
<keyword evidence="3" id="KW-1185">Reference proteome</keyword>
<evidence type="ECO:0008006" key="4">
    <source>
        <dbReference type="Google" id="ProtNLM"/>
    </source>
</evidence>
<evidence type="ECO:0000256" key="1">
    <source>
        <dbReference type="SAM" id="Coils"/>
    </source>
</evidence>
<dbReference type="Proteomes" id="UP000501914">
    <property type="component" value="Chromosome"/>
</dbReference>
<feature type="coiled-coil region" evidence="1">
    <location>
        <begin position="80"/>
        <end position="111"/>
    </location>
</feature>
<reference evidence="2 3" key="1">
    <citation type="submission" date="2020-02" db="EMBL/GenBank/DDBJ databases">
        <title>Genome sequencing, annotation and comparative genomic analysis of Bacillus tequilensis EA-CB0015, an effective biological control agent against Pseudocercospora fijiensis in banana plants.</title>
        <authorList>
            <person name="Cuellar-Gaviria T.Z."/>
            <person name="Ju K.-S."/>
            <person name="Villegas-Escobar V."/>
        </authorList>
    </citation>
    <scope>NUCLEOTIDE SEQUENCE [LARGE SCALE GENOMIC DNA]</scope>
    <source>
        <strain evidence="2 3">EA-CB0015</strain>
    </source>
</reference>
<dbReference type="RefSeq" id="WP_167872430.1">
    <property type="nucleotide sequence ID" value="NZ_CP048852.1"/>
</dbReference>
<evidence type="ECO:0000313" key="2">
    <source>
        <dbReference type="EMBL" id="QIW79962.1"/>
    </source>
</evidence>
<dbReference type="EMBL" id="CP048852">
    <property type="protein sequence ID" value="QIW79962.1"/>
    <property type="molecule type" value="Genomic_DNA"/>
</dbReference>
<evidence type="ECO:0000313" key="3">
    <source>
        <dbReference type="Proteomes" id="UP000501914"/>
    </source>
</evidence>
<proteinExistence type="predicted"/>
<name>A0A6H0WHD7_9BACI</name>
<protein>
    <recommendedName>
        <fullName evidence="4">Bacteriophage SP-beta YorD domain-containing protein</fullName>
    </recommendedName>
</protein>
<dbReference type="KEGG" id="bteq:G4P54_09165"/>
<sequence>MIQVYRYDENLMFIEPMLISQKDEEGNYVIPSDCTTIPLPDSPSLFKAKFDAKKQKWIESATQEEIEAVLSSETIDDSPVSQLKQQNALLLMQLAEAQKQLQEQAETTSNLLLSLAEKGVL</sequence>